<keyword evidence="5 8" id="KW-0963">Cytoplasm</keyword>
<feature type="binding site" evidence="9">
    <location>
        <position position="122"/>
    </location>
    <ligand>
        <name>L-histidine</name>
        <dbReference type="ChEBI" id="CHEBI:57595"/>
    </ligand>
</feature>
<organism evidence="11 12">
    <name type="scientific">Methylophilales bacterium HTCC2181</name>
    <dbReference type="NCBI Taxonomy" id="383631"/>
    <lineage>
        <taxon>Bacteria</taxon>
        <taxon>Pseudomonadati</taxon>
        <taxon>Pseudomonadota</taxon>
        <taxon>Betaproteobacteria</taxon>
        <taxon>Nitrosomonadales</taxon>
        <taxon>OM43 clade</taxon>
    </lineage>
</organism>
<keyword evidence="11" id="KW-0328">Glycosyltransferase</keyword>
<dbReference type="PANTHER" id="PTHR11476">
    <property type="entry name" value="HISTIDYL-TRNA SYNTHETASE"/>
    <property type="match status" value="1"/>
</dbReference>
<feature type="binding site" evidence="9">
    <location>
        <begin position="79"/>
        <end position="81"/>
    </location>
    <ligand>
        <name>L-histidine</name>
        <dbReference type="ChEBI" id="CHEBI:57595"/>
    </ligand>
</feature>
<dbReference type="Proteomes" id="UP000054262">
    <property type="component" value="Unassembled WGS sequence"/>
</dbReference>
<dbReference type="InterPro" id="IPR045864">
    <property type="entry name" value="aa-tRNA-synth_II/BPL/LPL"/>
</dbReference>
<sequence length="319" mass="35318">MSQWRLPNNLEDLLPSKAIKLETFRRALIDLFASNGYQYIMPSLLEYEESLKAHGKDLDIDTYKVVDQLSGRMMGISSDLTTQASRVDAYLMQGAEKESKLCYAGPVLRTKSKNGHSRELFQVGLEYFGSAAPAADLEVLTILINSLQLLGIKEITIDLNDLSIFQSIIQHINLNAQEKDDLLQAMILKDKSSASSLLIQLGNNKHADQLLALFNLYGDSSVIKELSALDPSNRVLMNAIKKLDELVLALTNVGAKVTFDFSDITGYQYHSGLVFSAYTDGFTAAIAHGGRYDNLNESLGLKRPATGFSLDLRYLVNNL</sequence>
<dbReference type="AlphaFoldDB" id="A0P761"/>
<comment type="caution">
    <text evidence="11">The sequence shown here is derived from an EMBL/GenBank/DDBJ whole genome shotgun (WGS) entry which is preliminary data.</text>
</comment>
<evidence type="ECO:0000313" key="12">
    <source>
        <dbReference type="Proteomes" id="UP000054262"/>
    </source>
</evidence>
<evidence type="ECO:0000256" key="4">
    <source>
        <dbReference type="ARBA" id="ARBA00020397"/>
    </source>
</evidence>
<evidence type="ECO:0000256" key="3">
    <source>
        <dbReference type="ARBA" id="ARBA00005539"/>
    </source>
</evidence>
<dbReference type="GO" id="GO:0016757">
    <property type="term" value="F:glycosyltransferase activity"/>
    <property type="evidence" value="ECO:0007669"/>
    <property type="project" value="UniProtKB-KW"/>
</dbReference>
<comment type="subcellular location">
    <subcellularLocation>
        <location evidence="1 8">Cytoplasm</location>
    </subcellularLocation>
</comment>
<keyword evidence="12" id="KW-1185">Reference proteome</keyword>
<dbReference type="HAMAP" id="MF_00125">
    <property type="entry name" value="HisZ"/>
    <property type="match status" value="1"/>
</dbReference>
<keyword evidence="8" id="KW-0028">Amino-acid biosynthesis</keyword>
<dbReference type="InterPro" id="IPR004516">
    <property type="entry name" value="HisRS/HisZ"/>
</dbReference>
<gene>
    <name evidence="8 11" type="primary">hisZ</name>
    <name evidence="11" type="ORF">MB2181_04820</name>
</gene>
<evidence type="ECO:0000256" key="1">
    <source>
        <dbReference type="ARBA" id="ARBA00004496"/>
    </source>
</evidence>
<dbReference type="PIRSF" id="PIRSF001549">
    <property type="entry name" value="His-tRNA_synth"/>
    <property type="match status" value="1"/>
</dbReference>
<dbReference type="GO" id="GO:0005737">
    <property type="term" value="C:cytoplasm"/>
    <property type="evidence" value="ECO:0007669"/>
    <property type="project" value="UniProtKB-SubCell"/>
</dbReference>
<keyword evidence="6 8" id="KW-0368">Histidine biosynthesis</keyword>
<proteinExistence type="inferred from homology"/>
<feature type="domain" description="Class II Histidinyl-tRNA synthetase (HisRS)-like catalytic core" evidence="10">
    <location>
        <begin position="10"/>
        <end position="314"/>
    </location>
</feature>
<evidence type="ECO:0000259" key="10">
    <source>
        <dbReference type="Pfam" id="PF13393"/>
    </source>
</evidence>
<dbReference type="InterPro" id="IPR041715">
    <property type="entry name" value="HisRS-like_core"/>
</dbReference>
<evidence type="ECO:0000256" key="2">
    <source>
        <dbReference type="ARBA" id="ARBA00004667"/>
    </source>
</evidence>
<evidence type="ECO:0000256" key="8">
    <source>
        <dbReference type="HAMAP-Rule" id="MF_00125"/>
    </source>
</evidence>
<comment type="function">
    <text evidence="7 8">Required for the first step of histidine biosynthesis. May allow the feedback regulation of ATP phosphoribosyltransferase activity by histidine.</text>
</comment>
<evidence type="ECO:0000313" key="11">
    <source>
        <dbReference type="EMBL" id="EAV47371.1"/>
    </source>
</evidence>
<dbReference type="Gene3D" id="3.30.930.10">
    <property type="entry name" value="Bira Bifunctional Protein, Domain 2"/>
    <property type="match status" value="1"/>
</dbReference>
<protein>
    <recommendedName>
        <fullName evidence="4 8">ATP phosphoribosyltransferase regulatory subunit</fullName>
    </recommendedName>
</protein>
<keyword evidence="11" id="KW-0808">Transferase</keyword>
<comment type="similarity">
    <text evidence="3 8">Belongs to the class-II aminoacyl-tRNA synthetase family. HisZ subfamily.</text>
</comment>
<evidence type="ECO:0000256" key="9">
    <source>
        <dbReference type="PIRSR" id="PIRSR001549-1"/>
    </source>
</evidence>
<reference evidence="11 12" key="1">
    <citation type="submission" date="2006-11" db="EMBL/GenBank/DDBJ databases">
        <authorList>
            <person name="Giovannoni S."/>
            <person name="Vergin K."/>
            <person name="Ferriera S."/>
            <person name="Johnson J."/>
            <person name="Kravitz S."/>
            <person name="Beeson K."/>
            <person name="Sutton G."/>
            <person name="Rogers Y.-H."/>
            <person name="Friedman R."/>
            <person name="Frazier M."/>
            <person name="Venter J.C."/>
        </authorList>
    </citation>
    <scope>NUCLEOTIDE SEQUENCE [LARGE SCALE GENOMIC DNA]</scope>
    <source>
        <strain evidence="11 12">HTCC2181</strain>
    </source>
</reference>
<feature type="binding site" evidence="9">
    <location>
        <position position="126"/>
    </location>
    <ligand>
        <name>L-histidine</name>
        <dbReference type="ChEBI" id="CHEBI:57595"/>
    </ligand>
</feature>
<feature type="binding site" evidence="9">
    <location>
        <position position="109"/>
    </location>
    <ligand>
        <name>L-histidine</name>
        <dbReference type="ChEBI" id="CHEBI:57595"/>
    </ligand>
</feature>
<dbReference type="OrthoDB" id="9769617at2"/>
<evidence type="ECO:0000256" key="7">
    <source>
        <dbReference type="ARBA" id="ARBA00025246"/>
    </source>
</evidence>
<evidence type="ECO:0000256" key="5">
    <source>
        <dbReference type="ARBA" id="ARBA00022490"/>
    </source>
</evidence>
<dbReference type="InterPro" id="IPR004517">
    <property type="entry name" value="HisZ"/>
</dbReference>
<comment type="pathway">
    <text evidence="2 8">Amino-acid biosynthesis; L-histidine biosynthesis; L-histidine from 5-phospho-alpha-D-ribose 1-diphosphate: step 1/9.</text>
</comment>
<dbReference type="GO" id="GO:0000105">
    <property type="term" value="P:L-histidine biosynthetic process"/>
    <property type="evidence" value="ECO:0007669"/>
    <property type="project" value="UniProtKB-UniRule"/>
</dbReference>
<dbReference type="PANTHER" id="PTHR11476:SF7">
    <property type="entry name" value="HISTIDINE--TRNA LIGASE"/>
    <property type="match status" value="1"/>
</dbReference>
<dbReference type="SUPFAM" id="SSF55681">
    <property type="entry name" value="Class II aaRS and biotin synthetases"/>
    <property type="match status" value="1"/>
</dbReference>
<dbReference type="CDD" id="cd00773">
    <property type="entry name" value="HisRS-like_core"/>
    <property type="match status" value="1"/>
</dbReference>
<dbReference type="Pfam" id="PF13393">
    <property type="entry name" value="tRNA-synt_His"/>
    <property type="match status" value="1"/>
</dbReference>
<evidence type="ECO:0000256" key="6">
    <source>
        <dbReference type="ARBA" id="ARBA00023102"/>
    </source>
</evidence>
<comment type="subunit">
    <text evidence="8">Heteromultimer composed of HisG and HisZ subunits.</text>
</comment>
<dbReference type="EMBL" id="AAUX01000001">
    <property type="protein sequence ID" value="EAV47371.1"/>
    <property type="molecule type" value="Genomic_DNA"/>
</dbReference>
<dbReference type="UniPathway" id="UPA00031">
    <property type="reaction ID" value="UER00006"/>
</dbReference>
<accession>A0P761</accession>
<comment type="miscellaneous">
    <text evidence="8">This function is generally fulfilled by the C-terminal part of HisG, which is missing in some bacteria such as this one.</text>
</comment>
<name>A0P761_9PROT</name>